<dbReference type="RefSeq" id="WP_023391939.1">
    <property type="nucleotide sequence ID" value="NZ_KI535340.1"/>
</dbReference>
<feature type="transmembrane region" description="Helical" evidence="8">
    <location>
        <begin position="142"/>
        <end position="163"/>
    </location>
</feature>
<comment type="subcellular location">
    <subcellularLocation>
        <location evidence="1">Cell membrane</location>
        <topology evidence="1">Multi-pass membrane protein</topology>
    </subcellularLocation>
</comment>
<accession>W1Q282</accession>
<feature type="transmembrane region" description="Helical" evidence="8">
    <location>
        <begin position="65"/>
        <end position="91"/>
    </location>
</feature>
<evidence type="ECO:0000313" key="10">
    <source>
        <dbReference type="Proteomes" id="UP000019050"/>
    </source>
</evidence>
<dbReference type="InterPro" id="IPR007227">
    <property type="entry name" value="Cell_shape_determining_MreD"/>
</dbReference>
<comment type="caution">
    <text evidence="9">The sequence shown here is derived from an EMBL/GenBank/DDBJ whole genome shotgun (WGS) entry which is preliminary data.</text>
</comment>
<dbReference type="OrthoDB" id="2148512at2"/>
<keyword evidence="7 8" id="KW-0472">Membrane</keyword>
<dbReference type="eggNOG" id="COG2891">
    <property type="taxonomic scope" value="Bacteria"/>
</dbReference>
<evidence type="ECO:0000256" key="3">
    <source>
        <dbReference type="ARBA" id="ARBA00022475"/>
    </source>
</evidence>
<dbReference type="Pfam" id="PF04093">
    <property type="entry name" value="MreD"/>
    <property type="match status" value="1"/>
</dbReference>
<keyword evidence="10" id="KW-1185">Reference proteome</keyword>
<organism evidence="9 10">
    <name type="scientific">Abiotrophia defectiva ATCC 49176</name>
    <dbReference type="NCBI Taxonomy" id="592010"/>
    <lineage>
        <taxon>Bacteria</taxon>
        <taxon>Bacillati</taxon>
        <taxon>Bacillota</taxon>
        <taxon>Bacilli</taxon>
        <taxon>Lactobacillales</taxon>
        <taxon>Aerococcaceae</taxon>
        <taxon>Abiotrophia</taxon>
    </lineage>
</organism>
<dbReference type="GeneID" id="84817804"/>
<dbReference type="GO" id="GO:0008360">
    <property type="term" value="P:regulation of cell shape"/>
    <property type="evidence" value="ECO:0007669"/>
    <property type="project" value="UniProtKB-KW"/>
</dbReference>
<name>W1Q282_ABIDE</name>
<dbReference type="AlphaFoldDB" id="W1Q282"/>
<evidence type="ECO:0000256" key="1">
    <source>
        <dbReference type="ARBA" id="ARBA00004651"/>
    </source>
</evidence>
<keyword evidence="5" id="KW-0133">Cell shape</keyword>
<sequence>MKVTRERKLRWFIPLVFFFSIIIDSALPAIFPAEFLAESQHIVSHLMLYWVITFAFYFREREVLLYSLLFGVVADSYNTTIIGVFAFGYWFIAYCVTRIKRYLPKRGLVHFMLFIVLISLLDFAIFVFYRETGYTQVTLSRFIMENLVPTLIFNTVLSFVLYFPTRSILTWLGYENYYIV</sequence>
<proteinExistence type="inferred from homology"/>
<feature type="transmembrane region" description="Helical" evidence="8">
    <location>
        <begin position="111"/>
        <end position="130"/>
    </location>
</feature>
<evidence type="ECO:0000256" key="4">
    <source>
        <dbReference type="ARBA" id="ARBA00022692"/>
    </source>
</evidence>
<evidence type="ECO:0000256" key="5">
    <source>
        <dbReference type="ARBA" id="ARBA00022960"/>
    </source>
</evidence>
<keyword evidence="6 8" id="KW-1133">Transmembrane helix</keyword>
<keyword evidence="3" id="KW-1003">Cell membrane</keyword>
<evidence type="ECO:0000256" key="8">
    <source>
        <dbReference type="SAM" id="Phobius"/>
    </source>
</evidence>
<dbReference type="GO" id="GO:0005886">
    <property type="term" value="C:plasma membrane"/>
    <property type="evidence" value="ECO:0007669"/>
    <property type="project" value="UniProtKB-SubCell"/>
</dbReference>
<dbReference type="EMBL" id="ACIN03000013">
    <property type="protein sequence ID" value="ESK65136.1"/>
    <property type="molecule type" value="Genomic_DNA"/>
</dbReference>
<evidence type="ECO:0000256" key="6">
    <source>
        <dbReference type="ARBA" id="ARBA00022989"/>
    </source>
</evidence>
<reference evidence="9" key="1">
    <citation type="submission" date="2013-06" db="EMBL/GenBank/DDBJ databases">
        <authorList>
            <person name="Weinstock G."/>
            <person name="Sodergren E."/>
            <person name="Clifton S."/>
            <person name="Fulton L."/>
            <person name="Fulton B."/>
            <person name="Courtney L."/>
            <person name="Fronick C."/>
            <person name="Harrison M."/>
            <person name="Strong C."/>
            <person name="Farmer C."/>
            <person name="Delahaunty K."/>
            <person name="Markovic C."/>
            <person name="Hall O."/>
            <person name="Minx P."/>
            <person name="Tomlinson C."/>
            <person name="Mitreva M."/>
            <person name="Nelson J."/>
            <person name="Hou S."/>
            <person name="Wollam A."/>
            <person name="Pepin K.H."/>
            <person name="Johnson M."/>
            <person name="Bhonagiri V."/>
            <person name="Nash W.E."/>
            <person name="Warren W."/>
            <person name="Chinwalla A."/>
            <person name="Mardis E.R."/>
            <person name="Wilson R.K."/>
        </authorList>
    </citation>
    <scope>NUCLEOTIDE SEQUENCE [LARGE SCALE GENOMIC DNA]</scope>
    <source>
        <strain evidence="9">ATCC 49176</strain>
    </source>
</reference>
<gene>
    <name evidence="9" type="ORF">GCWU000182_001297</name>
</gene>
<dbReference type="HOGENOM" id="CLU_121959_0_0_9"/>
<protein>
    <submittedName>
        <fullName evidence="9">Rod shape-determining protein MreD</fullName>
    </submittedName>
</protein>
<dbReference type="NCBIfam" id="TIGR03426">
    <property type="entry name" value="shape_MreD"/>
    <property type="match status" value="1"/>
</dbReference>
<evidence type="ECO:0000256" key="2">
    <source>
        <dbReference type="ARBA" id="ARBA00007776"/>
    </source>
</evidence>
<dbReference type="STRING" id="592010.GCWU000182_001297"/>
<comment type="similarity">
    <text evidence="2">Belongs to the MreD family.</text>
</comment>
<feature type="transmembrane region" description="Helical" evidence="8">
    <location>
        <begin position="12"/>
        <end position="30"/>
    </location>
</feature>
<keyword evidence="4 8" id="KW-0812">Transmembrane</keyword>
<evidence type="ECO:0000256" key="7">
    <source>
        <dbReference type="ARBA" id="ARBA00023136"/>
    </source>
</evidence>
<evidence type="ECO:0000313" key="9">
    <source>
        <dbReference type="EMBL" id="ESK65136.1"/>
    </source>
</evidence>
<feature type="transmembrane region" description="Helical" evidence="8">
    <location>
        <begin position="42"/>
        <end position="58"/>
    </location>
</feature>
<dbReference type="Proteomes" id="UP000019050">
    <property type="component" value="Unassembled WGS sequence"/>
</dbReference>